<reference evidence="2" key="1">
    <citation type="submission" date="2013-07" db="EMBL/GenBank/DDBJ databases">
        <title>The genome of Eucalyptus grandis.</title>
        <authorList>
            <person name="Schmutz J."/>
            <person name="Hayes R."/>
            <person name="Myburg A."/>
            <person name="Tuskan G."/>
            <person name="Grattapaglia D."/>
            <person name="Rokhsar D.S."/>
        </authorList>
    </citation>
    <scope>NUCLEOTIDE SEQUENCE</scope>
    <source>
        <tissue evidence="2">Leaf extractions</tissue>
    </source>
</reference>
<dbReference type="eggNOG" id="ENOG502RZV7">
    <property type="taxonomic scope" value="Eukaryota"/>
</dbReference>
<name>A0A059B4P0_EUCGR</name>
<dbReference type="STRING" id="71139.A0A059B4P0"/>
<evidence type="ECO:0000313" key="2">
    <source>
        <dbReference type="EMBL" id="KCW61202.1"/>
    </source>
</evidence>
<dbReference type="FunCoup" id="A0A059B4P0">
    <property type="interactions" value="9"/>
</dbReference>
<dbReference type="OMA" id="RIACWIS"/>
<dbReference type="KEGG" id="egr:104415178"/>
<dbReference type="InParanoid" id="A0A059B4P0"/>
<dbReference type="OrthoDB" id="1914074at2759"/>
<gene>
    <name evidence="2" type="ORF">EUGRSUZ_H03966</name>
</gene>
<protein>
    <submittedName>
        <fullName evidence="2">Uncharacterized protein</fullName>
    </submittedName>
</protein>
<proteinExistence type="predicted"/>
<sequence length="193" mass="19779">MDVALSIDTLASGLGLAKLSLARSHHLIALSDSPPGDQSAPPASALQISSAVVKSSACRTLPRRLVRRKRRSKRRSLSGDCPDEGGDVGDCGFYGGDPFGGGFVPSGGGGGGGGGGGDGGGWNYGGPNWEDDSSSGFGPGSGFALDFVYEVMCWIALSNCVHFAFKKLLRSLAVEGIGDAAREKVPIRLTTMC</sequence>
<accession>A0A059B4P0</accession>
<dbReference type="Gramene" id="KCW61202">
    <property type="protein sequence ID" value="KCW61202"/>
    <property type="gene ID" value="EUGRSUZ_H03966"/>
</dbReference>
<dbReference type="EMBL" id="KK198760">
    <property type="protein sequence ID" value="KCW61202.1"/>
    <property type="molecule type" value="Genomic_DNA"/>
</dbReference>
<feature type="region of interest" description="Disordered" evidence="1">
    <location>
        <begin position="105"/>
        <end position="127"/>
    </location>
</feature>
<organism evidence="2">
    <name type="scientific">Eucalyptus grandis</name>
    <name type="common">Flooded gum</name>
    <dbReference type="NCBI Taxonomy" id="71139"/>
    <lineage>
        <taxon>Eukaryota</taxon>
        <taxon>Viridiplantae</taxon>
        <taxon>Streptophyta</taxon>
        <taxon>Embryophyta</taxon>
        <taxon>Tracheophyta</taxon>
        <taxon>Spermatophyta</taxon>
        <taxon>Magnoliopsida</taxon>
        <taxon>eudicotyledons</taxon>
        <taxon>Gunneridae</taxon>
        <taxon>Pentapetalae</taxon>
        <taxon>rosids</taxon>
        <taxon>malvids</taxon>
        <taxon>Myrtales</taxon>
        <taxon>Myrtaceae</taxon>
        <taxon>Myrtoideae</taxon>
        <taxon>Eucalypteae</taxon>
        <taxon>Eucalyptus</taxon>
    </lineage>
</organism>
<dbReference type="PANTHER" id="PTHR36751">
    <property type="entry name" value="F3E22.8 PROTEIN"/>
    <property type="match status" value="1"/>
</dbReference>
<dbReference type="PANTHER" id="PTHR36751:SF1">
    <property type="entry name" value="F3E22.8 PROTEIN"/>
    <property type="match status" value="1"/>
</dbReference>
<dbReference type="AlphaFoldDB" id="A0A059B4P0"/>
<feature type="compositionally biased region" description="Gly residues" evidence="1">
    <location>
        <begin position="105"/>
        <end position="124"/>
    </location>
</feature>
<evidence type="ECO:0000256" key="1">
    <source>
        <dbReference type="SAM" id="MobiDB-lite"/>
    </source>
</evidence>